<reference evidence="5" key="2">
    <citation type="submission" date="2025-09" db="UniProtKB">
        <authorList>
            <consortium name="Ensembl"/>
        </authorList>
    </citation>
    <scope>IDENTIFICATION</scope>
</reference>
<dbReference type="Gene3D" id="2.130.10.10">
    <property type="entry name" value="YVTN repeat-like/Quinoprotein amine dehydrogenase"/>
    <property type="match status" value="2"/>
</dbReference>
<organism evidence="5 6">
    <name type="scientific">Paramormyrops kingsleyae</name>
    <dbReference type="NCBI Taxonomy" id="1676925"/>
    <lineage>
        <taxon>Eukaryota</taxon>
        <taxon>Metazoa</taxon>
        <taxon>Chordata</taxon>
        <taxon>Craniata</taxon>
        <taxon>Vertebrata</taxon>
        <taxon>Euteleostomi</taxon>
        <taxon>Actinopterygii</taxon>
        <taxon>Neopterygii</taxon>
        <taxon>Teleostei</taxon>
        <taxon>Osteoglossocephala</taxon>
        <taxon>Osteoglossomorpha</taxon>
        <taxon>Osteoglossiformes</taxon>
        <taxon>Mormyridae</taxon>
        <taxon>Paramormyrops</taxon>
    </lineage>
</organism>
<dbReference type="InterPro" id="IPR018391">
    <property type="entry name" value="PQQ_b-propeller_rpt"/>
</dbReference>
<dbReference type="Pfam" id="PF13570">
    <property type="entry name" value="Beta-prop_ACSF4"/>
    <property type="match status" value="1"/>
</dbReference>
<dbReference type="InterPro" id="IPR042099">
    <property type="entry name" value="ANL_N_sf"/>
</dbReference>
<dbReference type="InterPro" id="IPR002372">
    <property type="entry name" value="PQQ_rpt_dom"/>
</dbReference>
<dbReference type="PANTHER" id="PTHR44394:SF1">
    <property type="entry name" value="BETA-ALANINE-ACTIVATING ENZYME"/>
    <property type="match status" value="1"/>
</dbReference>
<dbReference type="GeneTree" id="ENSGT00440000033811"/>
<evidence type="ECO:0000259" key="4">
    <source>
        <dbReference type="Pfam" id="PF13570"/>
    </source>
</evidence>
<evidence type="ECO:0000313" key="6">
    <source>
        <dbReference type="Proteomes" id="UP000261540"/>
    </source>
</evidence>
<dbReference type="Pfam" id="PF00501">
    <property type="entry name" value="AMP-binding"/>
    <property type="match status" value="1"/>
</dbReference>
<dbReference type="SMART" id="SM00564">
    <property type="entry name" value="PQQ"/>
    <property type="match status" value="8"/>
</dbReference>
<dbReference type="InterPro" id="IPR011047">
    <property type="entry name" value="Quinoprotein_ADH-like_sf"/>
</dbReference>
<keyword evidence="1" id="KW-0443">Lipid metabolism</keyword>
<evidence type="ECO:0000256" key="2">
    <source>
        <dbReference type="SAM" id="MobiDB-lite"/>
    </source>
</evidence>
<dbReference type="STRING" id="1676925.ENSPKIP00000026063"/>
<dbReference type="Gene3D" id="2.40.10.480">
    <property type="match status" value="1"/>
</dbReference>
<accession>A0A3B3S6E3</accession>
<dbReference type="Ensembl" id="ENSPKIT00000006811.1">
    <property type="protein sequence ID" value="ENSPKIP00000026063.1"/>
    <property type="gene ID" value="ENSPKIG00000008688.1"/>
</dbReference>
<dbReference type="SUPFAM" id="SSF50998">
    <property type="entry name" value="Quinoprotein alcohol dehydrogenase-like"/>
    <property type="match status" value="1"/>
</dbReference>
<dbReference type="InterPro" id="IPR000873">
    <property type="entry name" value="AMP-dep_synth/lig_dom"/>
</dbReference>
<dbReference type="InterPro" id="IPR052091">
    <property type="entry name" value="Beta-ala_Activ/Resist"/>
</dbReference>
<protein>
    <submittedName>
        <fullName evidence="5">Aminoadipate-semialdehyde dehydrogenase</fullName>
    </submittedName>
</protein>
<dbReference type="GO" id="GO:0043041">
    <property type="term" value="P:amino acid activation for nonribosomal peptide biosynthetic process"/>
    <property type="evidence" value="ECO:0007669"/>
    <property type="project" value="TreeGrafter"/>
</dbReference>
<dbReference type="PANTHER" id="PTHR44394">
    <property type="entry name" value="BETA-ALANINE-ACTIVATING ENZYME"/>
    <property type="match status" value="1"/>
</dbReference>
<dbReference type="PROSITE" id="PS00455">
    <property type="entry name" value="AMP_BINDING"/>
    <property type="match status" value="1"/>
</dbReference>
<evidence type="ECO:0000259" key="3">
    <source>
        <dbReference type="Pfam" id="PF00501"/>
    </source>
</evidence>
<dbReference type="InterPro" id="IPR015943">
    <property type="entry name" value="WD40/YVTN_repeat-like_dom_sf"/>
</dbReference>
<dbReference type="Gene3D" id="3.40.50.12780">
    <property type="entry name" value="N-terminal domain of ligase-like"/>
    <property type="match status" value="1"/>
</dbReference>
<feature type="domain" description="Pyrrolo-quinoline quinone repeat" evidence="4">
    <location>
        <begin position="480"/>
        <end position="817"/>
    </location>
</feature>
<keyword evidence="6" id="KW-1185">Reference proteome</keyword>
<evidence type="ECO:0000313" key="5">
    <source>
        <dbReference type="Ensembl" id="ENSPKIP00000026063.1"/>
    </source>
</evidence>
<evidence type="ECO:0000256" key="1">
    <source>
        <dbReference type="ARBA" id="ARBA00023098"/>
    </source>
</evidence>
<dbReference type="SUPFAM" id="SSF56801">
    <property type="entry name" value="Acetyl-CoA synthetase-like"/>
    <property type="match status" value="1"/>
</dbReference>
<dbReference type="GO" id="GO:0006629">
    <property type="term" value="P:lipid metabolic process"/>
    <property type="evidence" value="ECO:0007669"/>
    <property type="project" value="UniProtKB-KW"/>
</dbReference>
<name>A0A3B3S6E3_9TELE</name>
<dbReference type="InterPro" id="IPR020845">
    <property type="entry name" value="AMP-binding_CS"/>
</dbReference>
<reference evidence="5" key="1">
    <citation type="submission" date="2025-08" db="UniProtKB">
        <authorList>
            <consortium name="Ensembl"/>
        </authorList>
    </citation>
    <scope>IDENTIFICATION</scope>
</reference>
<feature type="compositionally biased region" description="Basic and acidic residues" evidence="2">
    <location>
        <begin position="432"/>
        <end position="457"/>
    </location>
</feature>
<sequence length="832" mass="89907">EYSAPSAWRCRAGLVGLAYVLHTSGTTGLPKAVKVPHQCIVPNITHLRSLFQITASDVIFMASPLTFDPSVVEIFLALSSGACLLIVPTLIKRIPSKLVNVLFTNHKTTVLQATPTLLARFGRNILQGVLLSEASPLRVLALGGEACPPLSLLRSWRQQGNATRVFNLYGITEVSCWASCYEIPASQLATTTTTDGSSVHLGTPLMGTTMEVKDERGCVVTEGEGQVFVWLSGGERRVCYLGDETEVVPGTMRRTGDWVEVKNSHLYFVGRRDRLVKRHGQQVHLDAVQRVSYSRGHLTPFPRDLQREILHSLSKLLPSQGVPDTLIPLRMLPTSTHGTPSLCPFWGLTCASLTLTTFLLSGGDSLQCLRLCDDVASSVGVAPAALLEVLLSGSFSDVVSHVATALFPFENSEITEPTTKGLPNEMPLSRLATKESSKKPSTDSQRETLTSRKDLHLQTTERSDAGAPLLNLHVRWTSDTGRCVDASPVLLVTINDHTSVMVYIGSHSHRFQAVDFSTGDLRWERVLGGRIESSAVVSRCGHFIAVGCYDGQVYFLCADTGGTHWVFSTGDAVKSCPAVDMLTGWVVIGSHDGCVYALDLEARHCIWTHPCGGGGVFSSPCFHPSLRQLYVATLGGRLLSLNADTGAPLWMHSSEKPFFSSPRCCHSHVCIGSVDGNLYGFSHAGEKVWQFSTGGPIFSSPCPMLGTQTDVANQRVLCGSHDGCVYCVNGSDGTLVWRFQTGARVFSCPFAVNGSRWGCTSLVVVSSTDGTVWLLDGDDGALRASLQLPGELFSSPVLWQDSLVVGCRNDLVYCVDIIKQKELNTDSDSGGS</sequence>
<dbReference type="Proteomes" id="UP000261540">
    <property type="component" value="Unplaced"/>
</dbReference>
<feature type="domain" description="AMP-dependent synthetase/ligase" evidence="3">
    <location>
        <begin position="17"/>
        <end position="228"/>
    </location>
</feature>
<dbReference type="AlphaFoldDB" id="A0A3B3S6E3"/>
<proteinExistence type="predicted"/>
<feature type="region of interest" description="Disordered" evidence="2">
    <location>
        <begin position="414"/>
        <end position="457"/>
    </location>
</feature>